<protein>
    <submittedName>
        <fullName evidence="1">Uncharacterized protein</fullName>
    </submittedName>
</protein>
<dbReference type="EMBL" id="CM020619">
    <property type="protein sequence ID" value="KAK1866935.1"/>
    <property type="molecule type" value="Genomic_DNA"/>
</dbReference>
<gene>
    <name evidence="1" type="ORF">I4F81_009447</name>
</gene>
<evidence type="ECO:0000313" key="1">
    <source>
        <dbReference type="EMBL" id="KAK1866935.1"/>
    </source>
</evidence>
<evidence type="ECO:0000313" key="2">
    <source>
        <dbReference type="Proteomes" id="UP000798662"/>
    </source>
</evidence>
<organism evidence="1 2">
    <name type="scientific">Pyropia yezoensis</name>
    <name type="common">Susabi-nori</name>
    <name type="synonym">Porphyra yezoensis</name>
    <dbReference type="NCBI Taxonomy" id="2788"/>
    <lineage>
        <taxon>Eukaryota</taxon>
        <taxon>Rhodophyta</taxon>
        <taxon>Bangiophyceae</taxon>
        <taxon>Bangiales</taxon>
        <taxon>Bangiaceae</taxon>
        <taxon>Pyropia</taxon>
    </lineage>
</organism>
<dbReference type="Proteomes" id="UP000798662">
    <property type="component" value="Chromosome 2"/>
</dbReference>
<accession>A0ACC3C9Y8</accession>
<reference evidence="1" key="1">
    <citation type="submission" date="2019-11" db="EMBL/GenBank/DDBJ databases">
        <title>Nori genome reveals adaptations in red seaweeds to the harsh intertidal environment.</title>
        <authorList>
            <person name="Wang D."/>
            <person name="Mao Y."/>
        </authorList>
    </citation>
    <scope>NUCLEOTIDE SEQUENCE</scope>
    <source>
        <tissue evidence="1">Gametophyte</tissue>
    </source>
</reference>
<name>A0ACC3C9Y8_PYRYE</name>
<proteinExistence type="predicted"/>
<comment type="caution">
    <text evidence="1">The sequence shown here is derived from an EMBL/GenBank/DDBJ whole genome shotgun (WGS) entry which is preliminary data.</text>
</comment>
<sequence>MAPGCDAIVTGLRVAPPAWPYTCAGWRYAVRYAGCLGEASAPGSGGAPVMDAFRLQVWSAPAAGAGAPAGRPTLEAESIEVFPRAARLSQTPLTRMARRCGARTWYAEACVVPAGGGGVAACARSPPVLHAAGLVRAPAVTVVAPLPPRRLALAPGDRVHLSTTVAVVPADADGCAAAVTPADLRLVTVVRRADGSTRRSAAVVGVATITTRVAVTAADDGGVVYVEVSHRWCAAAAGRTLSTDTLQTGATALSVSAATPALVVQDTALPAVEGVRTDCGRVEGTYRCVAGPGWAVDVCNTGGCTRVAAAPAIRRPPAAKWQTRWMLSAGCRWAD</sequence>
<keyword evidence="2" id="KW-1185">Reference proteome</keyword>